<dbReference type="EMBL" id="KV878336">
    <property type="protein sequence ID" value="OJJ51830.1"/>
    <property type="molecule type" value="Genomic_DNA"/>
</dbReference>
<reference evidence="3" key="1">
    <citation type="journal article" date="2017" name="Genome Biol.">
        <title>Comparative genomics reveals high biological diversity and specific adaptations in the industrially and medically important fungal genus Aspergillus.</title>
        <authorList>
            <person name="de Vries R.P."/>
            <person name="Riley R."/>
            <person name="Wiebenga A."/>
            <person name="Aguilar-Osorio G."/>
            <person name="Amillis S."/>
            <person name="Uchima C.A."/>
            <person name="Anderluh G."/>
            <person name="Asadollahi M."/>
            <person name="Askin M."/>
            <person name="Barry K."/>
            <person name="Battaglia E."/>
            <person name="Bayram O."/>
            <person name="Benocci T."/>
            <person name="Braus-Stromeyer S.A."/>
            <person name="Caldana C."/>
            <person name="Canovas D."/>
            <person name="Cerqueira G.C."/>
            <person name="Chen F."/>
            <person name="Chen W."/>
            <person name="Choi C."/>
            <person name="Clum A."/>
            <person name="Dos Santos R.A."/>
            <person name="Damasio A.R."/>
            <person name="Diallinas G."/>
            <person name="Emri T."/>
            <person name="Fekete E."/>
            <person name="Flipphi M."/>
            <person name="Freyberg S."/>
            <person name="Gallo A."/>
            <person name="Gournas C."/>
            <person name="Habgood R."/>
            <person name="Hainaut M."/>
            <person name="Harispe M.L."/>
            <person name="Henrissat B."/>
            <person name="Hilden K.S."/>
            <person name="Hope R."/>
            <person name="Hossain A."/>
            <person name="Karabika E."/>
            <person name="Karaffa L."/>
            <person name="Karanyi Z."/>
            <person name="Krasevec N."/>
            <person name="Kuo A."/>
            <person name="Kusch H."/>
            <person name="LaButti K."/>
            <person name="Lagendijk E.L."/>
            <person name="Lapidus A."/>
            <person name="Levasseur A."/>
            <person name="Lindquist E."/>
            <person name="Lipzen A."/>
            <person name="Logrieco A.F."/>
            <person name="MacCabe A."/>
            <person name="Maekelae M.R."/>
            <person name="Malavazi I."/>
            <person name="Melin P."/>
            <person name="Meyer V."/>
            <person name="Mielnichuk N."/>
            <person name="Miskei M."/>
            <person name="Molnar A.P."/>
            <person name="Mule G."/>
            <person name="Ngan C.Y."/>
            <person name="Orejas M."/>
            <person name="Orosz E."/>
            <person name="Ouedraogo J.P."/>
            <person name="Overkamp K.M."/>
            <person name="Park H.-S."/>
            <person name="Perrone G."/>
            <person name="Piumi F."/>
            <person name="Punt P.J."/>
            <person name="Ram A.F."/>
            <person name="Ramon A."/>
            <person name="Rauscher S."/>
            <person name="Record E."/>
            <person name="Riano-Pachon D.M."/>
            <person name="Robert V."/>
            <person name="Roehrig J."/>
            <person name="Ruller R."/>
            <person name="Salamov A."/>
            <person name="Salih N.S."/>
            <person name="Samson R.A."/>
            <person name="Sandor E."/>
            <person name="Sanguinetti M."/>
            <person name="Schuetze T."/>
            <person name="Sepcic K."/>
            <person name="Shelest E."/>
            <person name="Sherlock G."/>
            <person name="Sophianopoulou V."/>
            <person name="Squina F.M."/>
            <person name="Sun H."/>
            <person name="Susca A."/>
            <person name="Todd R.B."/>
            <person name="Tsang A."/>
            <person name="Unkles S.E."/>
            <person name="van de Wiele N."/>
            <person name="van Rossen-Uffink D."/>
            <person name="Oliveira J.V."/>
            <person name="Vesth T.C."/>
            <person name="Visser J."/>
            <person name="Yu J.-H."/>
            <person name="Zhou M."/>
            <person name="Andersen M.R."/>
            <person name="Archer D.B."/>
            <person name="Baker S.E."/>
            <person name="Benoit I."/>
            <person name="Brakhage A.A."/>
            <person name="Braus G.H."/>
            <person name="Fischer R."/>
            <person name="Frisvad J.C."/>
            <person name="Goldman G.H."/>
            <person name="Houbraken J."/>
            <person name="Oakley B."/>
            <person name="Pocsi I."/>
            <person name="Scazzocchio C."/>
            <person name="Seiboth B."/>
            <person name="vanKuyk P.A."/>
            <person name="Wortman J."/>
            <person name="Dyer P.S."/>
            <person name="Grigoriev I.V."/>
        </authorList>
    </citation>
    <scope>NUCLEOTIDE SEQUENCE [LARGE SCALE GENOMIC DNA]</scope>
    <source>
        <strain evidence="3">CBS 506.65</strain>
    </source>
</reference>
<evidence type="ECO:0000256" key="1">
    <source>
        <dbReference type="SAM" id="MobiDB-lite"/>
    </source>
</evidence>
<feature type="compositionally biased region" description="Acidic residues" evidence="1">
    <location>
        <begin position="114"/>
        <end position="123"/>
    </location>
</feature>
<dbReference type="GeneID" id="34614850"/>
<sequence>MNQVISCDCSSSLFLSHQFHLFLPSPFYPAVSPSPFPPRFNPHNASTQSILCGDQSEGQYSSLELICQKYTHDTLQRIADPPPVTRSSKRLRVKEESVEPEVQVISDDSQSEYLPDDEDDDEEKAGRDRGSQVAMGRLGKTKATQEANKVRRAQAGTDNSSAFCTADRKWCSRCIAALGDDLLVCCFWKTQDGKQCVRCSVNNATCDTEYIDGDRFDVAAKAIIASVATLDTNDKHAMGAHKAACKDWAENYYAYRRVHGPAPAPKKRTRYERPAREAAREAARETAGPTVIELGPNTLAMLKGIHDALVELKDKL</sequence>
<keyword evidence="3" id="KW-1185">Reference proteome</keyword>
<dbReference type="RefSeq" id="XP_022586340.1">
    <property type="nucleotide sequence ID" value="XM_022728386.1"/>
</dbReference>
<evidence type="ECO:0000313" key="3">
    <source>
        <dbReference type="Proteomes" id="UP000184188"/>
    </source>
</evidence>
<proteinExistence type="predicted"/>
<evidence type="ECO:0000313" key="2">
    <source>
        <dbReference type="EMBL" id="OJJ51830.1"/>
    </source>
</evidence>
<feature type="region of interest" description="Disordered" evidence="1">
    <location>
        <begin position="78"/>
        <end position="153"/>
    </location>
</feature>
<organism evidence="2 3">
    <name type="scientific">Penicilliopsis zonata CBS 506.65</name>
    <dbReference type="NCBI Taxonomy" id="1073090"/>
    <lineage>
        <taxon>Eukaryota</taxon>
        <taxon>Fungi</taxon>
        <taxon>Dikarya</taxon>
        <taxon>Ascomycota</taxon>
        <taxon>Pezizomycotina</taxon>
        <taxon>Eurotiomycetes</taxon>
        <taxon>Eurotiomycetidae</taxon>
        <taxon>Eurotiales</taxon>
        <taxon>Aspergillaceae</taxon>
        <taxon>Penicilliopsis</taxon>
    </lineage>
</organism>
<dbReference type="AlphaFoldDB" id="A0A1L9SXC6"/>
<protein>
    <submittedName>
        <fullName evidence="2">Uncharacterized protein</fullName>
    </submittedName>
</protein>
<gene>
    <name evidence="2" type="ORF">ASPZODRAFT_470477</name>
</gene>
<dbReference type="VEuPathDB" id="FungiDB:ASPZODRAFT_470477"/>
<dbReference type="Proteomes" id="UP000184188">
    <property type="component" value="Unassembled WGS sequence"/>
</dbReference>
<accession>A0A1L9SXC6</accession>
<name>A0A1L9SXC6_9EURO</name>